<keyword evidence="3" id="KW-0862">Zinc</keyword>
<gene>
    <name evidence="6" type="ORF">OH76DRAFT_1406169</name>
</gene>
<feature type="compositionally biased region" description="Low complexity" evidence="4">
    <location>
        <begin position="656"/>
        <end position="665"/>
    </location>
</feature>
<organism evidence="6 7">
    <name type="scientific">Lentinus brumalis</name>
    <dbReference type="NCBI Taxonomy" id="2498619"/>
    <lineage>
        <taxon>Eukaryota</taxon>
        <taxon>Fungi</taxon>
        <taxon>Dikarya</taxon>
        <taxon>Basidiomycota</taxon>
        <taxon>Agaricomycotina</taxon>
        <taxon>Agaricomycetes</taxon>
        <taxon>Polyporales</taxon>
        <taxon>Polyporaceae</taxon>
        <taxon>Lentinus</taxon>
    </lineage>
</organism>
<protein>
    <recommendedName>
        <fullName evidence="5">Chromo domain-containing protein</fullName>
    </recommendedName>
</protein>
<dbReference type="Gene3D" id="3.30.40.10">
    <property type="entry name" value="Zinc/RING finger domain, C3HC4 (zinc finger)"/>
    <property type="match status" value="1"/>
</dbReference>
<feature type="compositionally biased region" description="Low complexity" evidence="4">
    <location>
        <begin position="467"/>
        <end position="482"/>
    </location>
</feature>
<dbReference type="GO" id="GO:0008270">
    <property type="term" value="F:zinc ion binding"/>
    <property type="evidence" value="ECO:0007669"/>
    <property type="project" value="UniProtKB-KW"/>
</dbReference>
<dbReference type="CDD" id="cd18964">
    <property type="entry name" value="chromodomain"/>
    <property type="match status" value="1"/>
</dbReference>
<dbReference type="PROSITE" id="PS50013">
    <property type="entry name" value="CHROMO_2"/>
    <property type="match status" value="1"/>
</dbReference>
<feature type="compositionally biased region" description="Low complexity" evidence="4">
    <location>
        <begin position="506"/>
        <end position="522"/>
    </location>
</feature>
<dbReference type="Pfam" id="PF00385">
    <property type="entry name" value="Chromo"/>
    <property type="match status" value="1"/>
</dbReference>
<evidence type="ECO:0000256" key="3">
    <source>
        <dbReference type="ARBA" id="ARBA00022833"/>
    </source>
</evidence>
<dbReference type="InterPro" id="IPR013083">
    <property type="entry name" value="Znf_RING/FYVE/PHD"/>
</dbReference>
<dbReference type="InterPro" id="IPR001965">
    <property type="entry name" value="Znf_PHD"/>
</dbReference>
<dbReference type="SMART" id="SM00249">
    <property type="entry name" value="PHD"/>
    <property type="match status" value="1"/>
</dbReference>
<evidence type="ECO:0000256" key="4">
    <source>
        <dbReference type="SAM" id="MobiDB-lite"/>
    </source>
</evidence>
<evidence type="ECO:0000256" key="2">
    <source>
        <dbReference type="ARBA" id="ARBA00022771"/>
    </source>
</evidence>
<feature type="region of interest" description="Disordered" evidence="4">
    <location>
        <begin position="403"/>
        <end position="428"/>
    </location>
</feature>
<dbReference type="Pfam" id="PF00628">
    <property type="entry name" value="PHD"/>
    <property type="match status" value="1"/>
</dbReference>
<evidence type="ECO:0000259" key="5">
    <source>
        <dbReference type="PROSITE" id="PS50013"/>
    </source>
</evidence>
<keyword evidence="7" id="KW-1185">Reference proteome</keyword>
<feature type="domain" description="Chromo" evidence="5">
    <location>
        <begin position="765"/>
        <end position="823"/>
    </location>
</feature>
<feature type="compositionally biased region" description="Low complexity" evidence="4">
    <location>
        <begin position="43"/>
        <end position="56"/>
    </location>
</feature>
<name>A0A371D443_9APHY</name>
<accession>A0A371D443</accession>
<dbReference type="GO" id="GO:0006338">
    <property type="term" value="P:chromatin remodeling"/>
    <property type="evidence" value="ECO:0007669"/>
    <property type="project" value="UniProtKB-ARBA"/>
</dbReference>
<keyword evidence="1" id="KW-0479">Metal-binding</keyword>
<feature type="region of interest" description="Disordered" evidence="4">
    <location>
        <begin position="655"/>
        <end position="674"/>
    </location>
</feature>
<dbReference type="InterPro" id="IPR023780">
    <property type="entry name" value="Chromo_domain"/>
</dbReference>
<dbReference type="Gene3D" id="2.40.50.40">
    <property type="match status" value="1"/>
</dbReference>
<feature type="compositionally biased region" description="Pro residues" evidence="4">
    <location>
        <begin position="18"/>
        <end position="42"/>
    </location>
</feature>
<dbReference type="SUPFAM" id="SSF54160">
    <property type="entry name" value="Chromo domain-like"/>
    <property type="match status" value="1"/>
</dbReference>
<dbReference type="AlphaFoldDB" id="A0A371D443"/>
<dbReference type="Proteomes" id="UP000256964">
    <property type="component" value="Unassembled WGS sequence"/>
</dbReference>
<feature type="region of interest" description="Disordered" evidence="4">
    <location>
        <begin position="467"/>
        <end position="650"/>
    </location>
</feature>
<dbReference type="EMBL" id="KZ857420">
    <property type="protein sequence ID" value="RDX47269.1"/>
    <property type="molecule type" value="Genomic_DNA"/>
</dbReference>
<sequence length="855" mass="91903">MNPWSSLHYHGQQWQQPPIAPPQRPPPSVPPQRHPPPAPHQRPQPTQQAPPVAHPQRIVYSAPPPASMLPSGAPSHHLSSHMAAEPPRIDLTPFREFASAVGVAMQDQEARLIAKLNGIETTMKEQQARTSATLSGIEIVMGALSKNTNEVLEMAKAALHEAKNSTSHTTGPTRQEMKDAFTGLHNFITQTTRAVLGKTERLEGMLGDPSAPDYDDSKRTVFGRIDRMEQALLELSETVSDPEAARPVIVRHEAAVNTSPPPRMTTDVGVDALAPPSPLQLPQSLLQVSEIGVQAEGPLLVDAEVETTTEVPRRFSTESGTAFAPSPTAARAAPFFPKTFDVQTLAPAQWTPREEDSESSDSEPSCRSPQDHPHHSQKAEFYHQISAARRFASSIFDEQEIDHTLGNGTDDATQCGLSTPASPHRALPKSPLAASLIPLPFRNSKSPPLAPPVPTIAPPVLPANSSPLQVLTTPTPSTPLSLEPVNPAQSASHASSHSPDVLAGRTLSPGAASSSSLSSVPTSSPPLPPQETEQPQQAPPLERTISYSSMSSLSTISSNDSQPVPNPAASASASAPVKVKTERAENGTVGRPAKRRKTAASASGLQCKAEKVRGGASSARNGRGGSSARGGRGRGRGGGQGGRRKSQQLRIIPIKEPAAAAAPQEPRQRYEAPRIGTDCPWPGKISGHDHREFVACDYCQGWYHFGCVGLTKGDPRLDPDAQFVCPPCESSSEIREQRRSVRFQEAACLRPDCDHPGAAEDTNEYFVERIIGRRPFRVEVDLDVTQPTKFMWLVKWDGWKADQATWAANEHLGECSRIIEEFELAAEIEGRNLADPDATVLLNEAAAAGWGAVRF</sequence>
<evidence type="ECO:0000313" key="6">
    <source>
        <dbReference type="EMBL" id="RDX47269.1"/>
    </source>
</evidence>
<keyword evidence="2" id="KW-0863">Zinc-finger</keyword>
<dbReference type="InterPro" id="IPR000953">
    <property type="entry name" value="Chromo/chromo_shadow_dom"/>
</dbReference>
<dbReference type="STRING" id="139420.A0A371D443"/>
<dbReference type="InterPro" id="IPR019787">
    <property type="entry name" value="Znf_PHD-finger"/>
</dbReference>
<dbReference type="SMART" id="SM00298">
    <property type="entry name" value="CHROMO"/>
    <property type="match status" value="1"/>
</dbReference>
<evidence type="ECO:0000313" key="7">
    <source>
        <dbReference type="Proteomes" id="UP000256964"/>
    </source>
</evidence>
<feature type="region of interest" description="Disordered" evidence="4">
    <location>
        <begin position="1"/>
        <end position="83"/>
    </location>
</feature>
<feature type="region of interest" description="Disordered" evidence="4">
    <location>
        <begin position="348"/>
        <end position="377"/>
    </location>
</feature>
<reference evidence="6 7" key="1">
    <citation type="journal article" date="2018" name="Biotechnol. Biofuels">
        <title>Integrative visual omics of the white-rot fungus Polyporus brumalis exposes the biotechnological potential of its oxidative enzymes for delignifying raw plant biomass.</title>
        <authorList>
            <person name="Miyauchi S."/>
            <person name="Rancon A."/>
            <person name="Drula E."/>
            <person name="Hage H."/>
            <person name="Chaduli D."/>
            <person name="Favel A."/>
            <person name="Grisel S."/>
            <person name="Henrissat B."/>
            <person name="Herpoel-Gimbert I."/>
            <person name="Ruiz-Duenas F.J."/>
            <person name="Chevret D."/>
            <person name="Hainaut M."/>
            <person name="Lin J."/>
            <person name="Wang M."/>
            <person name="Pangilinan J."/>
            <person name="Lipzen A."/>
            <person name="Lesage-Meessen L."/>
            <person name="Navarro D."/>
            <person name="Riley R."/>
            <person name="Grigoriev I.V."/>
            <person name="Zhou S."/>
            <person name="Raouche S."/>
            <person name="Rosso M.N."/>
        </authorList>
    </citation>
    <scope>NUCLEOTIDE SEQUENCE [LARGE SCALE GENOMIC DNA]</scope>
    <source>
        <strain evidence="6 7">BRFM 1820</strain>
    </source>
</reference>
<proteinExistence type="predicted"/>
<evidence type="ECO:0000256" key="1">
    <source>
        <dbReference type="ARBA" id="ARBA00022723"/>
    </source>
</evidence>
<feature type="compositionally biased region" description="Gly residues" evidence="4">
    <location>
        <begin position="622"/>
        <end position="641"/>
    </location>
</feature>
<dbReference type="OrthoDB" id="436852at2759"/>
<dbReference type="InterPro" id="IPR016197">
    <property type="entry name" value="Chromo-like_dom_sf"/>
</dbReference>
<feature type="compositionally biased region" description="Polar residues" evidence="4">
    <location>
        <begin position="406"/>
        <end position="421"/>
    </location>
</feature>
<feature type="compositionally biased region" description="Low complexity" evidence="4">
    <location>
        <begin position="530"/>
        <end position="561"/>
    </location>
</feature>